<feature type="transmembrane region" description="Helical" evidence="1">
    <location>
        <begin position="194"/>
        <end position="218"/>
    </location>
</feature>
<keyword evidence="3" id="KW-1185">Reference proteome</keyword>
<feature type="transmembrane region" description="Helical" evidence="1">
    <location>
        <begin position="249"/>
        <end position="269"/>
    </location>
</feature>
<dbReference type="PANTHER" id="PTHR37308">
    <property type="entry name" value="INTEGRAL MEMBRANE PROTEIN"/>
    <property type="match status" value="1"/>
</dbReference>
<dbReference type="Pfam" id="PF04018">
    <property type="entry name" value="VCA0040-like"/>
    <property type="match status" value="1"/>
</dbReference>
<evidence type="ECO:0000256" key="1">
    <source>
        <dbReference type="SAM" id="Phobius"/>
    </source>
</evidence>
<dbReference type="Proteomes" id="UP000568839">
    <property type="component" value="Unassembled WGS sequence"/>
</dbReference>
<name>A0A841PZR2_9BACL</name>
<dbReference type="AlphaFoldDB" id="A0A841PZR2"/>
<keyword evidence="1" id="KW-1133">Transmembrane helix</keyword>
<keyword evidence="1" id="KW-0472">Membrane</keyword>
<dbReference type="InterPro" id="IPR007163">
    <property type="entry name" value="VCA0040-like"/>
</dbReference>
<dbReference type="RefSeq" id="WP_184404609.1">
    <property type="nucleotide sequence ID" value="NZ_JACHHJ010000003.1"/>
</dbReference>
<comment type="caution">
    <text evidence="2">The sequence shown here is derived from an EMBL/GenBank/DDBJ whole genome shotgun (WGS) entry which is preliminary data.</text>
</comment>
<dbReference type="PANTHER" id="PTHR37308:SF1">
    <property type="entry name" value="POLYPRENYL-PHOSPHATE TRANSPORTER"/>
    <property type="match status" value="1"/>
</dbReference>
<reference evidence="2 3" key="1">
    <citation type="submission" date="2020-08" db="EMBL/GenBank/DDBJ databases">
        <title>Genomic Encyclopedia of Type Strains, Phase IV (KMG-IV): sequencing the most valuable type-strain genomes for metagenomic binning, comparative biology and taxonomic classification.</title>
        <authorList>
            <person name="Goeker M."/>
        </authorList>
    </citation>
    <scope>NUCLEOTIDE SEQUENCE [LARGE SCALE GENOMIC DNA]</scope>
    <source>
        <strain evidence="2 3">DSM 21769</strain>
    </source>
</reference>
<feature type="transmembrane region" description="Helical" evidence="1">
    <location>
        <begin position="56"/>
        <end position="76"/>
    </location>
</feature>
<proteinExistence type="predicted"/>
<accession>A0A841PZR2</accession>
<evidence type="ECO:0000313" key="2">
    <source>
        <dbReference type="EMBL" id="MBB6450553.1"/>
    </source>
</evidence>
<feature type="transmembrane region" description="Helical" evidence="1">
    <location>
        <begin position="14"/>
        <end position="36"/>
    </location>
</feature>
<protein>
    <submittedName>
        <fullName evidence="2">Putative membrane protein</fullName>
    </submittedName>
</protein>
<keyword evidence="1" id="KW-0812">Transmembrane</keyword>
<feature type="transmembrane region" description="Helical" evidence="1">
    <location>
        <begin position="116"/>
        <end position="133"/>
    </location>
</feature>
<feature type="transmembrane region" description="Helical" evidence="1">
    <location>
        <begin position="88"/>
        <end position="104"/>
    </location>
</feature>
<sequence length="278" mass="30351">MGKWMDLNNLWRGLIMGGVETVPGVSSGTIAIVLGIYERLIASINGLSTREWKKSLAFLIPLVSGIFVAVFSIARVLDWLLDTYPNQLFFFFLGLIIGIVPFLLKKINYRRSFTGNHYLVLFIFLVFIVWVGWMQEPENASIIGSMDSSDYIAIFFLGWVASSAMILPGLSGSFILLVFGYYETIINALKSVHLPILLTLIAGIGVGVLITSKIVHFFLEKFPVGTYAAVIGMVIGSVFVVFPGIPPGAGGLIASLLAAFAGLIIAYLLGEVEYNENP</sequence>
<organism evidence="2 3">
    <name type="scientific">Geomicrobium halophilum</name>
    <dbReference type="NCBI Taxonomy" id="549000"/>
    <lineage>
        <taxon>Bacteria</taxon>
        <taxon>Bacillati</taxon>
        <taxon>Bacillota</taxon>
        <taxon>Bacilli</taxon>
        <taxon>Bacillales</taxon>
        <taxon>Geomicrobium</taxon>
    </lineage>
</organism>
<feature type="transmembrane region" description="Helical" evidence="1">
    <location>
        <begin position="224"/>
        <end position="242"/>
    </location>
</feature>
<feature type="transmembrane region" description="Helical" evidence="1">
    <location>
        <begin position="153"/>
        <end position="182"/>
    </location>
</feature>
<evidence type="ECO:0000313" key="3">
    <source>
        <dbReference type="Proteomes" id="UP000568839"/>
    </source>
</evidence>
<gene>
    <name evidence="2" type="ORF">HNR44_002536</name>
</gene>
<dbReference type="EMBL" id="JACHHJ010000003">
    <property type="protein sequence ID" value="MBB6450553.1"/>
    <property type="molecule type" value="Genomic_DNA"/>
</dbReference>